<keyword evidence="2" id="KW-0670">Pyruvate</keyword>
<dbReference type="HOGENOM" id="CLU_975710_0_0_9"/>
<reference evidence="2 3" key="1">
    <citation type="submission" date="2007-03" db="EMBL/GenBank/DDBJ databases">
        <title>Complete sequence of Desulfotomaculum reducens MI-1.</title>
        <authorList>
            <consortium name="US DOE Joint Genome Institute"/>
            <person name="Copeland A."/>
            <person name="Lucas S."/>
            <person name="Lapidus A."/>
            <person name="Barry K."/>
            <person name="Detter J.C."/>
            <person name="Glavina del Rio T."/>
            <person name="Hammon N."/>
            <person name="Israni S."/>
            <person name="Dalin E."/>
            <person name="Tice H."/>
            <person name="Pitluck S."/>
            <person name="Sims D."/>
            <person name="Brettin T."/>
            <person name="Bruce D."/>
            <person name="Han C."/>
            <person name="Tapia R."/>
            <person name="Schmutz J."/>
            <person name="Larimer F."/>
            <person name="Land M."/>
            <person name="Hauser L."/>
            <person name="Kyrpides N."/>
            <person name="Kim E."/>
            <person name="Tebo B.M."/>
            <person name="Richardson P."/>
        </authorList>
    </citation>
    <scope>NUCLEOTIDE SEQUENCE [LARGE SCALE GENOMIC DNA]</scope>
    <source>
        <strain evidence="2 3">MI-1</strain>
    </source>
</reference>
<evidence type="ECO:0000313" key="3">
    <source>
        <dbReference type="Proteomes" id="UP000001556"/>
    </source>
</evidence>
<organism evidence="2 3">
    <name type="scientific">Desulforamulus reducens (strain ATCC BAA-1160 / DSM 100696 / MI-1)</name>
    <name type="common">Desulfotomaculum reducens</name>
    <dbReference type="NCBI Taxonomy" id="349161"/>
    <lineage>
        <taxon>Bacteria</taxon>
        <taxon>Bacillati</taxon>
        <taxon>Bacillota</taxon>
        <taxon>Clostridia</taxon>
        <taxon>Eubacteriales</taxon>
        <taxon>Peptococcaceae</taxon>
        <taxon>Desulforamulus</taxon>
    </lineage>
</organism>
<name>A4J856_DESRM</name>
<keyword evidence="2" id="KW-0456">Lyase</keyword>
<dbReference type="InterPro" id="IPR004184">
    <property type="entry name" value="PFL_dom"/>
</dbReference>
<dbReference type="eggNOG" id="COG1882">
    <property type="taxonomic scope" value="Bacteria"/>
</dbReference>
<dbReference type="GO" id="GO:0005829">
    <property type="term" value="C:cytosol"/>
    <property type="evidence" value="ECO:0007669"/>
    <property type="project" value="TreeGrafter"/>
</dbReference>
<dbReference type="SUPFAM" id="SSF51998">
    <property type="entry name" value="PFL-like glycyl radical enzymes"/>
    <property type="match status" value="1"/>
</dbReference>
<sequence length="326" mass="37853">MTTCCTVYSPHEQRIQEEMLGKNDFKKGRERIYKILESFNTQRPIIDVERAKYFTESMKETEGEPLVLRWSKALLHIAKNMTVYIDDDNLLVGRGGQPGRYGMLFPELDGDFLDVAIEQLPSRVESPFNISQADADIVINEIAPYWKGKTFHENLTKALPKETLKYTYDPKDPLKSRFIVNETASFRSSIQWVHDYERVLKRGFKGIKEEAEQKLAALDPLSPVDNMEKAPFLQAVINVCDAIVLWAKRHAKLAAELAEKEADQTRKQELLEIAEICQWVPENPARNFREAVQSQWFTQMFSRIEQKTGTIISNGRMDQYFYPYYH</sequence>
<feature type="domain" description="PFL" evidence="1">
    <location>
        <begin position="30"/>
        <end position="326"/>
    </location>
</feature>
<dbReference type="Pfam" id="PF02901">
    <property type="entry name" value="PFL-like"/>
    <property type="match status" value="1"/>
</dbReference>
<dbReference type="AlphaFoldDB" id="A4J856"/>
<evidence type="ECO:0000259" key="1">
    <source>
        <dbReference type="PROSITE" id="PS51554"/>
    </source>
</evidence>
<protein>
    <submittedName>
        <fullName evidence="2">Pyruvate-formate lyase</fullName>
    </submittedName>
</protein>
<dbReference type="PANTHER" id="PTHR43641:SF2">
    <property type="entry name" value="DEHYDRATASE YBIW-RELATED"/>
    <property type="match status" value="1"/>
</dbReference>
<proteinExistence type="predicted"/>
<accession>A4J856</accession>
<dbReference type="InterPro" id="IPR051215">
    <property type="entry name" value="GRE"/>
</dbReference>
<dbReference type="Gene3D" id="3.20.70.20">
    <property type="match status" value="1"/>
</dbReference>
<dbReference type="STRING" id="349161.Dred_2755"/>
<dbReference type="EMBL" id="CP000612">
    <property type="protein sequence ID" value="ABO51259.1"/>
    <property type="molecule type" value="Genomic_DNA"/>
</dbReference>
<dbReference type="KEGG" id="drm:Dred_2755"/>
<dbReference type="PROSITE" id="PS51554">
    <property type="entry name" value="PFL"/>
    <property type="match status" value="1"/>
</dbReference>
<keyword evidence="3" id="KW-1185">Reference proteome</keyword>
<dbReference type="GO" id="GO:0016829">
    <property type="term" value="F:lyase activity"/>
    <property type="evidence" value="ECO:0007669"/>
    <property type="project" value="UniProtKB-KW"/>
</dbReference>
<gene>
    <name evidence="2" type="ordered locus">Dred_2755</name>
</gene>
<dbReference type="PANTHER" id="PTHR43641">
    <property type="entry name" value="FORMATE ACETYLTRANSFERASE 3-RELATED"/>
    <property type="match status" value="1"/>
</dbReference>
<dbReference type="Proteomes" id="UP000001556">
    <property type="component" value="Chromosome"/>
</dbReference>
<evidence type="ECO:0000313" key="2">
    <source>
        <dbReference type="EMBL" id="ABO51259.1"/>
    </source>
</evidence>